<dbReference type="Gene3D" id="3.40.30.10">
    <property type="entry name" value="Glutaredoxin"/>
    <property type="match status" value="1"/>
</dbReference>
<name>A0A9D1NQZ6_9FIRM</name>
<organism evidence="2 3">
    <name type="scientific">Candidatus Faeciplasma avium</name>
    <dbReference type="NCBI Taxonomy" id="2840798"/>
    <lineage>
        <taxon>Bacteria</taxon>
        <taxon>Bacillati</taxon>
        <taxon>Bacillota</taxon>
        <taxon>Clostridia</taxon>
        <taxon>Eubacteriales</taxon>
        <taxon>Oscillospiraceae</taxon>
        <taxon>Oscillospiraceae incertae sedis</taxon>
        <taxon>Candidatus Faeciplasma</taxon>
    </lineage>
</organism>
<evidence type="ECO:0000256" key="1">
    <source>
        <dbReference type="PROSITE-ProRule" id="PRU01282"/>
    </source>
</evidence>
<dbReference type="SUPFAM" id="SSF52833">
    <property type="entry name" value="Thioredoxin-like"/>
    <property type="match status" value="1"/>
</dbReference>
<evidence type="ECO:0000313" key="3">
    <source>
        <dbReference type="Proteomes" id="UP000823960"/>
    </source>
</evidence>
<evidence type="ECO:0000313" key="2">
    <source>
        <dbReference type="EMBL" id="HIV10958.1"/>
    </source>
</evidence>
<dbReference type="Pfam" id="PF03960">
    <property type="entry name" value="ArsC"/>
    <property type="match status" value="1"/>
</dbReference>
<dbReference type="EMBL" id="DVOL01000062">
    <property type="protein sequence ID" value="HIV10958.1"/>
    <property type="molecule type" value="Genomic_DNA"/>
</dbReference>
<reference evidence="2" key="1">
    <citation type="submission" date="2020-10" db="EMBL/GenBank/DDBJ databases">
        <authorList>
            <person name="Gilroy R."/>
        </authorList>
    </citation>
    <scope>NUCLEOTIDE SEQUENCE</scope>
    <source>
        <strain evidence="2">1370</strain>
    </source>
</reference>
<dbReference type="PROSITE" id="PS51353">
    <property type="entry name" value="ARSC"/>
    <property type="match status" value="1"/>
</dbReference>
<comment type="caution">
    <text evidence="2">The sequence shown here is derived from an EMBL/GenBank/DDBJ whole genome shotgun (WGS) entry which is preliminary data.</text>
</comment>
<dbReference type="InterPro" id="IPR006660">
    <property type="entry name" value="Arsenate_reductase-like"/>
</dbReference>
<dbReference type="PANTHER" id="PTHR30041">
    <property type="entry name" value="ARSENATE REDUCTASE"/>
    <property type="match status" value="1"/>
</dbReference>
<sequence>MNIQLFYRSKCFDSKKAERWFKERGIRLQRIDLDFKGMSRGELESVARAVGSVEALINPKAKKEDVLLLKYLDGDGARLEKLLENPALIKSPIVRNGRQATVGYYPEVWKGWE</sequence>
<dbReference type="Proteomes" id="UP000823960">
    <property type="component" value="Unassembled WGS sequence"/>
</dbReference>
<dbReference type="InterPro" id="IPR036249">
    <property type="entry name" value="Thioredoxin-like_sf"/>
</dbReference>
<gene>
    <name evidence="2" type="ORF">IAD28_04630</name>
</gene>
<proteinExistence type="inferred from homology"/>
<reference evidence="2" key="2">
    <citation type="journal article" date="2021" name="PeerJ">
        <title>Extensive microbial diversity within the chicken gut microbiome revealed by metagenomics and culture.</title>
        <authorList>
            <person name="Gilroy R."/>
            <person name="Ravi A."/>
            <person name="Getino M."/>
            <person name="Pursley I."/>
            <person name="Horton D.L."/>
            <person name="Alikhan N.F."/>
            <person name="Baker D."/>
            <person name="Gharbi K."/>
            <person name="Hall N."/>
            <person name="Watson M."/>
            <person name="Adriaenssens E.M."/>
            <person name="Foster-Nyarko E."/>
            <person name="Jarju S."/>
            <person name="Secka A."/>
            <person name="Antonio M."/>
            <person name="Oren A."/>
            <person name="Chaudhuri R.R."/>
            <person name="La Ragione R."/>
            <person name="Hildebrand F."/>
            <person name="Pallen M.J."/>
        </authorList>
    </citation>
    <scope>NUCLEOTIDE SEQUENCE</scope>
    <source>
        <strain evidence="2">1370</strain>
    </source>
</reference>
<comment type="similarity">
    <text evidence="1">Belongs to the ArsC family.</text>
</comment>
<dbReference type="PANTHER" id="PTHR30041:SF8">
    <property type="entry name" value="PROTEIN YFFB"/>
    <property type="match status" value="1"/>
</dbReference>
<dbReference type="AlphaFoldDB" id="A0A9D1NQZ6"/>
<accession>A0A9D1NQZ6</accession>
<protein>
    <submittedName>
        <fullName evidence="2">ArsC family transcriptional regulator</fullName>
    </submittedName>
</protein>